<dbReference type="PANTHER" id="PTHR39200:SF1">
    <property type="entry name" value="AUTO-TRANSPORTER ADHESIN HEAD GIN DOMAIN-CONTAINING PROTEIN-RELATED"/>
    <property type="match status" value="1"/>
</dbReference>
<accession>A0A4U1CNA7</accession>
<evidence type="ECO:0000256" key="1">
    <source>
        <dbReference type="SAM" id="SignalP"/>
    </source>
</evidence>
<evidence type="ECO:0000259" key="2">
    <source>
        <dbReference type="Pfam" id="PF10988"/>
    </source>
</evidence>
<dbReference type="PANTHER" id="PTHR39200">
    <property type="entry name" value="HYPOTHETICAL EXPORTED PROTEIN"/>
    <property type="match status" value="1"/>
</dbReference>
<dbReference type="RefSeq" id="WP_136834392.1">
    <property type="nucleotide sequence ID" value="NZ_SWBQ01000001.1"/>
</dbReference>
<sequence>MKRSFSILLVAILAIGYTDTFADQSININTFHIAKDERNVKNFNGIAAGGPIDVIVKIGDKESLTFEGDEEAIATLISEVKGNILIIRPQNSWKSWAKKYENKKITAHVTAKQISSLAMSGNGTINISGTATASEFAVTLSGSGSIKANVDADKITGVLSGSGSIVLSGKADDASVTLSGSGSFGSKTLAVNNLSARVSGSGNININTDGNIKAVISGSGHVYYSGNPEINETVLLGSGRVSKR</sequence>
<keyword evidence="4" id="KW-1185">Reference proteome</keyword>
<gene>
    <name evidence="3" type="ORF">FA047_02445</name>
</gene>
<feature type="signal peptide" evidence="1">
    <location>
        <begin position="1"/>
        <end position="22"/>
    </location>
</feature>
<protein>
    <submittedName>
        <fullName evidence="3">DUF2807 domain-containing protein</fullName>
    </submittedName>
</protein>
<proteinExistence type="predicted"/>
<keyword evidence="1" id="KW-0732">Signal</keyword>
<dbReference type="OrthoDB" id="794214at2"/>
<dbReference type="Gene3D" id="2.160.20.120">
    <property type="match status" value="1"/>
</dbReference>
<comment type="caution">
    <text evidence="3">The sequence shown here is derived from an EMBL/GenBank/DDBJ whole genome shotgun (WGS) entry which is preliminary data.</text>
</comment>
<dbReference type="AlphaFoldDB" id="A0A4U1CNA7"/>
<dbReference type="EMBL" id="SWBQ01000001">
    <property type="protein sequence ID" value="TKC08974.1"/>
    <property type="molecule type" value="Genomic_DNA"/>
</dbReference>
<feature type="domain" description="Putative auto-transporter adhesin head GIN" evidence="2">
    <location>
        <begin position="42"/>
        <end position="228"/>
    </location>
</feature>
<name>A0A4U1CNA7_9SPHI</name>
<evidence type="ECO:0000313" key="3">
    <source>
        <dbReference type="EMBL" id="TKC08974.1"/>
    </source>
</evidence>
<evidence type="ECO:0000313" key="4">
    <source>
        <dbReference type="Proteomes" id="UP000307244"/>
    </source>
</evidence>
<dbReference type="Pfam" id="PF10988">
    <property type="entry name" value="DUF2807"/>
    <property type="match status" value="1"/>
</dbReference>
<dbReference type="InterPro" id="IPR021255">
    <property type="entry name" value="DUF2807"/>
</dbReference>
<organism evidence="3 4">
    <name type="scientific">Pedobacter frigoris</name>
    <dbReference type="NCBI Taxonomy" id="2571272"/>
    <lineage>
        <taxon>Bacteria</taxon>
        <taxon>Pseudomonadati</taxon>
        <taxon>Bacteroidota</taxon>
        <taxon>Sphingobacteriia</taxon>
        <taxon>Sphingobacteriales</taxon>
        <taxon>Sphingobacteriaceae</taxon>
        <taxon>Pedobacter</taxon>
    </lineage>
</organism>
<feature type="chain" id="PRO_5020401638" evidence="1">
    <location>
        <begin position="23"/>
        <end position="244"/>
    </location>
</feature>
<reference evidence="3 4" key="1">
    <citation type="submission" date="2019-04" db="EMBL/GenBank/DDBJ databases">
        <title>Pedobacter sp. RP-3-15 sp. nov., isolated from Arctic soil.</title>
        <authorList>
            <person name="Dahal R.H."/>
            <person name="Kim D.-U."/>
        </authorList>
    </citation>
    <scope>NUCLEOTIDE SEQUENCE [LARGE SCALE GENOMIC DNA]</scope>
    <source>
        <strain evidence="3 4">RP-3-15</strain>
    </source>
</reference>
<dbReference type="Proteomes" id="UP000307244">
    <property type="component" value="Unassembled WGS sequence"/>
</dbReference>